<accession>A0A484L8T5</accession>
<sequence>MARSPKKDSLAGKDSRKWMSSRLRIFSQVDFSHKLGKLTAGIILKGGSIGKGLLKANHRLLAKLSTLHVRRTPEMLPPRTVKLLHLLLLVEGCLGSRHKRLHKIKKKIRTR</sequence>
<gene>
    <name evidence="1" type="ORF">CCAM_LOCUS14324</name>
</gene>
<protein>
    <submittedName>
        <fullName evidence="1">Uncharacterized protein</fullName>
    </submittedName>
</protein>
<evidence type="ECO:0000313" key="2">
    <source>
        <dbReference type="Proteomes" id="UP000595140"/>
    </source>
</evidence>
<proteinExistence type="predicted"/>
<reference evidence="1 2" key="1">
    <citation type="submission" date="2018-04" db="EMBL/GenBank/DDBJ databases">
        <authorList>
            <person name="Vogel A."/>
        </authorList>
    </citation>
    <scope>NUCLEOTIDE SEQUENCE [LARGE SCALE GENOMIC DNA]</scope>
</reference>
<dbReference type="AlphaFoldDB" id="A0A484L8T5"/>
<evidence type="ECO:0000313" key="1">
    <source>
        <dbReference type="EMBL" id="VFQ72548.1"/>
    </source>
</evidence>
<dbReference type="Proteomes" id="UP000595140">
    <property type="component" value="Unassembled WGS sequence"/>
</dbReference>
<name>A0A484L8T5_9ASTE</name>
<organism evidence="1 2">
    <name type="scientific">Cuscuta campestris</name>
    <dbReference type="NCBI Taxonomy" id="132261"/>
    <lineage>
        <taxon>Eukaryota</taxon>
        <taxon>Viridiplantae</taxon>
        <taxon>Streptophyta</taxon>
        <taxon>Embryophyta</taxon>
        <taxon>Tracheophyta</taxon>
        <taxon>Spermatophyta</taxon>
        <taxon>Magnoliopsida</taxon>
        <taxon>eudicotyledons</taxon>
        <taxon>Gunneridae</taxon>
        <taxon>Pentapetalae</taxon>
        <taxon>asterids</taxon>
        <taxon>lamiids</taxon>
        <taxon>Solanales</taxon>
        <taxon>Convolvulaceae</taxon>
        <taxon>Cuscuteae</taxon>
        <taxon>Cuscuta</taxon>
        <taxon>Cuscuta subgen. Grammica</taxon>
        <taxon>Cuscuta sect. Cleistogrammica</taxon>
    </lineage>
</organism>
<keyword evidence="2" id="KW-1185">Reference proteome</keyword>
<dbReference type="EMBL" id="OOIL02001115">
    <property type="protein sequence ID" value="VFQ72548.1"/>
    <property type="molecule type" value="Genomic_DNA"/>
</dbReference>